<evidence type="ECO:0000256" key="6">
    <source>
        <dbReference type="ARBA" id="ARBA00023136"/>
    </source>
</evidence>
<feature type="transmembrane region" description="Helical" evidence="7">
    <location>
        <begin position="460"/>
        <end position="488"/>
    </location>
</feature>
<gene>
    <name evidence="10" type="ORF">BET01_20700</name>
</gene>
<dbReference type="InterPro" id="IPR011527">
    <property type="entry name" value="ABC1_TM_dom"/>
</dbReference>
<dbReference type="Gene3D" id="3.40.50.300">
    <property type="entry name" value="P-loop containing nucleotide triphosphate hydrolases"/>
    <property type="match status" value="1"/>
</dbReference>
<dbReference type="SMART" id="SM00382">
    <property type="entry name" value="AAA"/>
    <property type="match status" value="1"/>
</dbReference>
<keyword evidence="4" id="KW-0067">ATP-binding</keyword>
<dbReference type="GO" id="GO:0005886">
    <property type="term" value="C:plasma membrane"/>
    <property type="evidence" value="ECO:0007669"/>
    <property type="project" value="UniProtKB-SubCell"/>
</dbReference>
<dbReference type="InterPro" id="IPR012338">
    <property type="entry name" value="Beta-lactam/transpept-like"/>
</dbReference>
<keyword evidence="5 7" id="KW-1133">Transmembrane helix</keyword>
<feature type="transmembrane region" description="Helical" evidence="7">
    <location>
        <begin position="606"/>
        <end position="628"/>
    </location>
</feature>
<evidence type="ECO:0000256" key="3">
    <source>
        <dbReference type="ARBA" id="ARBA00022741"/>
    </source>
</evidence>
<organism evidence="10 11">
    <name type="scientific">Lacrimispora algidixylanolytica</name>
    <dbReference type="NCBI Taxonomy" id="94868"/>
    <lineage>
        <taxon>Bacteria</taxon>
        <taxon>Bacillati</taxon>
        <taxon>Bacillota</taxon>
        <taxon>Clostridia</taxon>
        <taxon>Lachnospirales</taxon>
        <taxon>Lachnospiraceae</taxon>
        <taxon>Lacrimispora</taxon>
    </lineage>
</organism>
<feature type="transmembrane region" description="Helical" evidence="7">
    <location>
        <begin position="533"/>
        <end position="549"/>
    </location>
</feature>
<proteinExistence type="predicted"/>
<feature type="transmembrane region" description="Helical" evidence="7">
    <location>
        <begin position="634"/>
        <end position="652"/>
    </location>
</feature>
<name>A0A419T1A7_9FIRM</name>
<dbReference type="InterPro" id="IPR003439">
    <property type="entry name" value="ABC_transporter-like_ATP-bd"/>
</dbReference>
<evidence type="ECO:0000313" key="10">
    <source>
        <dbReference type="EMBL" id="RKD31360.1"/>
    </source>
</evidence>
<feature type="domain" description="ABC transporter" evidence="8">
    <location>
        <begin position="811"/>
        <end position="1017"/>
    </location>
</feature>
<evidence type="ECO:0000256" key="1">
    <source>
        <dbReference type="ARBA" id="ARBA00004651"/>
    </source>
</evidence>
<keyword evidence="6 7" id="KW-0472">Membrane</keyword>
<dbReference type="NCBIfam" id="TIGR01194">
    <property type="entry name" value="cyc_pep_trnsptr"/>
    <property type="match status" value="1"/>
</dbReference>
<dbReference type="Pfam" id="PF00144">
    <property type="entry name" value="Beta-lactamase"/>
    <property type="match status" value="1"/>
</dbReference>
<dbReference type="GO" id="GO:0015833">
    <property type="term" value="P:peptide transport"/>
    <property type="evidence" value="ECO:0007669"/>
    <property type="project" value="InterPro"/>
</dbReference>
<feature type="transmembrane region" description="Helical" evidence="7">
    <location>
        <begin position="500"/>
        <end position="521"/>
    </location>
</feature>
<evidence type="ECO:0000259" key="8">
    <source>
        <dbReference type="PROSITE" id="PS50893"/>
    </source>
</evidence>
<evidence type="ECO:0000256" key="4">
    <source>
        <dbReference type="ARBA" id="ARBA00022840"/>
    </source>
</evidence>
<evidence type="ECO:0000256" key="2">
    <source>
        <dbReference type="ARBA" id="ARBA00022692"/>
    </source>
</evidence>
<dbReference type="InterPro" id="IPR005898">
    <property type="entry name" value="Cyc_pep_transpt_SyrD/YojI"/>
</dbReference>
<dbReference type="GO" id="GO:0140359">
    <property type="term" value="F:ABC-type transporter activity"/>
    <property type="evidence" value="ECO:0007669"/>
    <property type="project" value="InterPro"/>
</dbReference>
<dbReference type="GO" id="GO:0005524">
    <property type="term" value="F:ATP binding"/>
    <property type="evidence" value="ECO:0007669"/>
    <property type="project" value="UniProtKB-KW"/>
</dbReference>
<dbReference type="PANTHER" id="PTHR46825:SF11">
    <property type="entry name" value="PENICILLIN-BINDING PROTEIN 4"/>
    <property type="match status" value="1"/>
</dbReference>
<dbReference type="InterPro" id="IPR050491">
    <property type="entry name" value="AmpC-like"/>
</dbReference>
<dbReference type="SUPFAM" id="SSF90123">
    <property type="entry name" value="ABC transporter transmembrane region"/>
    <property type="match status" value="1"/>
</dbReference>
<dbReference type="SUPFAM" id="SSF52540">
    <property type="entry name" value="P-loop containing nucleoside triphosphate hydrolases"/>
    <property type="match status" value="1"/>
</dbReference>
<dbReference type="InterPro" id="IPR036640">
    <property type="entry name" value="ABC1_TM_sf"/>
</dbReference>
<comment type="caution">
    <text evidence="10">The sequence shown here is derived from an EMBL/GenBank/DDBJ whole genome shotgun (WGS) entry which is preliminary data.</text>
</comment>
<dbReference type="InterPro" id="IPR027417">
    <property type="entry name" value="P-loop_NTPase"/>
</dbReference>
<feature type="transmembrane region" description="Helical" evidence="7">
    <location>
        <begin position="427"/>
        <end position="448"/>
    </location>
</feature>
<accession>A0A419T1A7</accession>
<dbReference type="SUPFAM" id="SSF56601">
    <property type="entry name" value="beta-lactamase/transpeptidase-like"/>
    <property type="match status" value="1"/>
</dbReference>
<dbReference type="GO" id="GO:1904680">
    <property type="term" value="F:peptide transmembrane transporter activity"/>
    <property type="evidence" value="ECO:0007669"/>
    <property type="project" value="InterPro"/>
</dbReference>
<protein>
    <submittedName>
        <fullName evidence="10">Peptide ABC transporter</fullName>
    </submittedName>
</protein>
<dbReference type="GO" id="GO:0016887">
    <property type="term" value="F:ATP hydrolysis activity"/>
    <property type="evidence" value="ECO:0007669"/>
    <property type="project" value="InterPro"/>
</dbReference>
<feature type="transmembrane region" description="Helical" evidence="7">
    <location>
        <begin position="385"/>
        <end position="406"/>
    </location>
</feature>
<evidence type="ECO:0000256" key="5">
    <source>
        <dbReference type="ARBA" id="ARBA00022989"/>
    </source>
</evidence>
<keyword evidence="2 7" id="KW-0812">Transmembrane</keyword>
<dbReference type="AlphaFoldDB" id="A0A419T1A7"/>
<dbReference type="InterPro" id="IPR001466">
    <property type="entry name" value="Beta-lactam-related"/>
</dbReference>
<feature type="domain" description="ABC transmembrane type-1" evidence="9">
    <location>
        <begin position="501"/>
        <end position="776"/>
    </location>
</feature>
<dbReference type="Pfam" id="PF00005">
    <property type="entry name" value="ABC_tran"/>
    <property type="match status" value="1"/>
</dbReference>
<dbReference type="Gene3D" id="1.20.1560.10">
    <property type="entry name" value="ABC transporter type 1, transmembrane domain"/>
    <property type="match status" value="1"/>
</dbReference>
<keyword evidence="3" id="KW-0547">Nucleotide-binding</keyword>
<sequence>MIFIFVFICTILILLNNNVFGYSNNNDDCFDDGEEKKIEELIYEEMNAAKIPGMAVAIVSGDKTIYQNTFGYAELEKKKPITSKSLFEIGSNTKAFTALGILQLHESGLIDLNDTVNKYIPWFKVKYKGKVATITIEELLHHTSGIPFNCIDKIPISDADSAIEETVKNINNIELDSQPGFEFQYSSVNYDVLGFIIQNVTETSYESYIEENVLKPMGLQNTSLNASQFSSKNIVEGYKISYLVPRVYNAPIYRGNKPAGYIVSNIEDMEKWLKIQMGSLDKSKFNFDLIKESHLPNYKIKPLKDGSTYAAGWFVSRNEETFFHGGNNPNFSSYILFRPKEQLGIVILSNINSTYTSIIANEIDNLLNKSDKYYDTKDLNMTVDIISLILITIEIIDIILVLSLIIRIILEIRNNRRRLYSSGLKDVFKIFSSILFVMGIFYCIYKIPYVFYKGVSWEFLFVWLPVSIQSVLFLLIICILLTNFYLLLITFYRKNKRLPLILLSFLSIISGFGNALVIFIINLSLKCSNSMKINLFMLFMIGLIFYVYGQKLMRECLINYTNDIVYTKRLEIVRNILLIPLNKFENIQKEKIKSSLINDTEIISKYANILISGLTSSVTLIFCFLYLAFIDFNAFILSNLIMIIIAYIYYYAGKYANVIEEQSRDIQNLFYKFVSDLINGFKELSLNEKKKNDFIIDIENCCIKYRKKRRQSALAFANVLIMGELLFTLAIGAIALVFPLIIDGLSSENVSSYVFILLYMTGPVHGILHMIPESIEVRVSMNRIDVLLSQLSFSSDCETNNACIIEGDKILRLNEVEYIYNIKDEGGFKLGPISYEFKPGEIVFITGGNGSGKSTLAKVITGLYTPSKGDLYLNDVHVTANLLTSSCSAIFSDYHLFDALYGIDYSSKEEDIRWCLEVLDLDKKVSIEKGRFSTTKLSTGQRKRLALLVSYLEDRPIYLFDEWAADQDPEFRYFFYKFLLPAFKKRKKCIIVITHDESYFNCADKLIKMELGKVCDVE</sequence>
<feature type="transmembrane region" description="Helical" evidence="7">
    <location>
        <begin position="713"/>
        <end position="738"/>
    </location>
</feature>
<evidence type="ECO:0000313" key="11">
    <source>
        <dbReference type="Proteomes" id="UP000284277"/>
    </source>
</evidence>
<dbReference type="PROSITE" id="PS50893">
    <property type="entry name" value="ABC_TRANSPORTER_2"/>
    <property type="match status" value="1"/>
</dbReference>
<evidence type="ECO:0000259" key="9">
    <source>
        <dbReference type="PROSITE" id="PS50929"/>
    </source>
</evidence>
<dbReference type="EMBL" id="MCIA01000021">
    <property type="protein sequence ID" value="RKD31360.1"/>
    <property type="molecule type" value="Genomic_DNA"/>
</dbReference>
<dbReference type="PANTHER" id="PTHR46825">
    <property type="entry name" value="D-ALANYL-D-ALANINE-CARBOXYPEPTIDASE/ENDOPEPTIDASE AMPH"/>
    <property type="match status" value="1"/>
</dbReference>
<reference evidence="10 11" key="1">
    <citation type="submission" date="2016-08" db="EMBL/GenBank/DDBJ databases">
        <title>A new outlook on sporulation: Clostridium algidixylanolyticum.</title>
        <authorList>
            <person name="Poppleton D.I."/>
            <person name="Gribaldo S."/>
        </authorList>
    </citation>
    <scope>NUCLEOTIDE SEQUENCE [LARGE SCALE GENOMIC DNA]</scope>
    <source>
        <strain evidence="10 11">SPL73</strain>
    </source>
</reference>
<dbReference type="Proteomes" id="UP000284277">
    <property type="component" value="Unassembled WGS sequence"/>
</dbReference>
<dbReference type="Gene3D" id="3.40.710.10">
    <property type="entry name" value="DD-peptidase/beta-lactamase superfamily"/>
    <property type="match status" value="1"/>
</dbReference>
<evidence type="ECO:0000256" key="7">
    <source>
        <dbReference type="SAM" id="Phobius"/>
    </source>
</evidence>
<keyword evidence="11" id="KW-1185">Reference proteome</keyword>
<dbReference type="InterPro" id="IPR003593">
    <property type="entry name" value="AAA+_ATPase"/>
</dbReference>
<dbReference type="PROSITE" id="PS50929">
    <property type="entry name" value="ABC_TM1F"/>
    <property type="match status" value="1"/>
</dbReference>
<comment type="subcellular location">
    <subcellularLocation>
        <location evidence="1">Cell membrane</location>
        <topology evidence="1">Multi-pass membrane protein</topology>
    </subcellularLocation>
</comment>